<dbReference type="EMBL" id="CP015772">
    <property type="protein sequence ID" value="ANH83461.1"/>
    <property type="molecule type" value="Genomic_DNA"/>
</dbReference>
<dbReference type="PANTHER" id="PTHR43283:SF7">
    <property type="entry name" value="BETA-LACTAMASE-RELATED DOMAIN-CONTAINING PROTEIN"/>
    <property type="match status" value="1"/>
</dbReference>
<dbReference type="RefSeq" id="WP_067761035.1">
    <property type="nucleotide sequence ID" value="NZ_CP015772.1"/>
</dbReference>
<dbReference type="PANTHER" id="PTHR43283">
    <property type="entry name" value="BETA-LACTAMASE-RELATED"/>
    <property type="match status" value="1"/>
</dbReference>
<dbReference type="InterPro" id="IPR001466">
    <property type="entry name" value="Beta-lactam-related"/>
</dbReference>
<dbReference type="SUPFAM" id="SSF56601">
    <property type="entry name" value="beta-lactamase/transpeptidase-like"/>
    <property type="match status" value="1"/>
</dbReference>
<protein>
    <recommendedName>
        <fullName evidence="2">Beta-lactamase-related domain-containing protein</fullName>
    </recommendedName>
</protein>
<dbReference type="Proteomes" id="UP000077667">
    <property type="component" value="Chromosome"/>
</dbReference>
<keyword evidence="4" id="KW-1185">Reference proteome</keyword>
<feature type="domain" description="Beta-lactamase-related" evidence="2">
    <location>
        <begin position="67"/>
        <end position="356"/>
    </location>
</feature>
<feature type="signal peptide" evidence="1">
    <location>
        <begin position="1"/>
        <end position="23"/>
    </location>
</feature>
<evidence type="ECO:0000256" key="1">
    <source>
        <dbReference type="SAM" id="SignalP"/>
    </source>
</evidence>
<dbReference type="KEGG" id="nia:A8C56_22990"/>
<keyword evidence="1" id="KW-0732">Signal</keyword>
<reference evidence="3 4" key="1">
    <citation type="submission" date="2016-05" db="EMBL/GenBank/DDBJ databases">
        <title>Niabella ginsenosidivorans BS26 whole genome sequencing.</title>
        <authorList>
            <person name="Im W.T."/>
            <person name="Siddiqi M.Z."/>
        </authorList>
    </citation>
    <scope>NUCLEOTIDE SEQUENCE [LARGE SCALE GENOMIC DNA]</scope>
    <source>
        <strain evidence="3 4">BS26</strain>
    </source>
</reference>
<evidence type="ECO:0000313" key="3">
    <source>
        <dbReference type="EMBL" id="ANH83461.1"/>
    </source>
</evidence>
<evidence type="ECO:0000313" key="4">
    <source>
        <dbReference type="Proteomes" id="UP000077667"/>
    </source>
</evidence>
<feature type="chain" id="PRO_5008390095" description="Beta-lactamase-related domain-containing protein" evidence="1">
    <location>
        <begin position="24"/>
        <end position="380"/>
    </location>
</feature>
<sequence>MQRIRIAKSACMICLLFILTNCSKNDIQTPKRPDGFETGSFKEAGIDEAPIIKLANEIQSGKYNIHSVLILKDNKLIYENYFTGDDAVFPDPVGVMNHNRDSLHDCRSLTKSLVSACVGIAIEQGRIHGLDDKIFNYFPAYTKYATSKRANITIRDLLTMSAGFKWNENTPYTDTLNDEINMSTKPDVVDYVLSKPMVHTPGTVWNYSGGCTQLLAELIKNATGLRIDSFAKTYLFKPLGITNYNWYVRPSLTPKEGEVVWAPSGLRMRPIDLAKIGTLYLNKGSCNGNAILSEKWVEQSLHWQINTDGLSEGYGFQFWCTQPFIAKEYTNVTMADGNGGQRICMIPSKSIVIVLTAGNYDEAGSISDDLLTNVFFPAIH</sequence>
<dbReference type="InterPro" id="IPR050789">
    <property type="entry name" value="Diverse_Enzym_Activities"/>
</dbReference>
<dbReference type="STRING" id="1176587.A8C56_22990"/>
<dbReference type="Gene3D" id="3.40.710.10">
    <property type="entry name" value="DD-peptidase/beta-lactamase superfamily"/>
    <property type="match status" value="1"/>
</dbReference>
<dbReference type="InterPro" id="IPR012338">
    <property type="entry name" value="Beta-lactam/transpept-like"/>
</dbReference>
<dbReference type="Pfam" id="PF00144">
    <property type="entry name" value="Beta-lactamase"/>
    <property type="match status" value="1"/>
</dbReference>
<accession>A0A1A9I9W3</accession>
<proteinExistence type="predicted"/>
<dbReference type="AlphaFoldDB" id="A0A1A9I9W3"/>
<gene>
    <name evidence="3" type="ORF">A8C56_22990</name>
</gene>
<dbReference type="OrthoDB" id="1185352at2"/>
<evidence type="ECO:0000259" key="2">
    <source>
        <dbReference type="Pfam" id="PF00144"/>
    </source>
</evidence>
<organism evidence="3 4">
    <name type="scientific">Niabella ginsenosidivorans</name>
    <dbReference type="NCBI Taxonomy" id="1176587"/>
    <lineage>
        <taxon>Bacteria</taxon>
        <taxon>Pseudomonadati</taxon>
        <taxon>Bacteroidota</taxon>
        <taxon>Chitinophagia</taxon>
        <taxon>Chitinophagales</taxon>
        <taxon>Chitinophagaceae</taxon>
        <taxon>Niabella</taxon>
    </lineage>
</organism>
<name>A0A1A9I9W3_9BACT</name>